<dbReference type="EMBL" id="JARQWQ010000003">
    <property type="protein sequence ID" value="KAK2573051.1"/>
    <property type="molecule type" value="Genomic_DNA"/>
</dbReference>
<dbReference type="Proteomes" id="UP001249851">
    <property type="component" value="Unassembled WGS sequence"/>
</dbReference>
<protein>
    <submittedName>
        <fullName evidence="1">Uncharacterized protein</fullName>
    </submittedName>
</protein>
<keyword evidence="2" id="KW-1185">Reference proteome</keyword>
<organism evidence="1 2">
    <name type="scientific">Acropora cervicornis</name>
    <name type="common">Staghorn coral</name>
    <dbReference type="NCBI Taxonomy" id="6130"/>
    <lineage>
        <taxon>Eukaryota</taxon>
        <taxon>Metazoa</taxon>
        <taxon>Cnidaria</taxon>
        <taxon>Anthozoa</taxon>
        <taxon>Hexacorallia</taxon>
        <taxon>Scleractinia</taxon>
        <taxon>Astrocoeniina</taxon>
        <taxon>Acroporidae</taxon>
        <taxon>Acropora</taxon>
    </lineage>
</organism>
<sequence>MLLPCSTGLQRLSSNPELQRQRLNVRQYWDNNMLHLKSKHDFNAAYDVVLSAGLGDYMRKFAAIQPGAWPCQFYCRQII</sequence>
<evidence type="ECO:0000313" key="1">
    <source>
        <dbReference type="EMBL" id="KAK2573051.1"/>
    </source>
</evidence>
<dbReference type="AlphaFoldDB" id="A0AAD9R5B8"/>
<evidence type="ECO:0000313" key="2">
    <source>
        <dbReference type="Proteomes" id="UP001249851"/>
    </source>
</evidence>
<gene>
    <name evidence="1" type="ORF">P5673_002082</name>
</gene>
<name>A0AAD9R5B8_ACRCE</name>
<proteinExistence type="predicted"/>
<reference evidence="1" key="1">
    <citation type="journal article" date="2023" name="G3 (Bethesda)">
        <title>Whole genome assembly and annotation of the endangered Caribbean coral Acropora cervicornis.</title>
        <authorList>
            <person name="Selwyn J.D."/>
            <person name="Vollmer S.V."/>
        </authorList>
    </citation>
    <scope>NUCLEOTIDE SEQUENCE</scope>
    <source>
        <strain evidence="1">K2</strain>
    </source>
</reference>
<accession>A0AAD9R5B8</accession>
<comment type="caution">
    <text evidence="1">The sequence shown here is derived from an EMBL/GenBank/DDBJ whole genome shotgun (WGS) entry which is preliminary data.</text>
</comment>
<reference evidence="1" key="2">
    <citation type="journal article" date="2023" name="Science">
        <title>Genomic signatures of disease resistance in endangered staghorn corals.</title>
        <authorList>
            <person name="Vollmer S.V."/>
            <person name="Selwyn J.D."/>
            <person name="Despard B.A."/>
            <person name="Roesel C.L."/>
        </authorList>
    </citation>
    <scope>NUCLEOTIDE SEQUENCE</scope>
    <source>
        <strain evidence="1">K2</strain>
    </source>
</reference>